<comment type="caution">
    <text evidence="1">The sequence shown here is derived from an EMBL/GenBank/DDBJ whole genome shotgun (WGS) entry which is preliminary data.</text>
</comment>
<accession>M3HGJ5</accession>
<organism evidence="1 2">
    <name type="scientific">Candida maltosa (strain Xu316)</name>
    <name type="common">Yeast</name>
    <dbReference type="NCBI Taxonomy" id="1245528"/>
    <lineage>
        <taxon>Eukaryota</taxon>
        <taxon>Fungi</taxon>
        <taxon>Dikarya</taxon>
        <taxon>Ascomycota</taxon>
        <taxon>Saccharomycotina</taxon>
        <taxon>Pichiomycetes</taxon>
        <taxon>Debaryomycetaceae</taxon>
        <taxon>Candida/Lodderomyces clade</taxon>
        <taxon>Candida</taxon>
    </lineage>
</organism>
<protein>
    <submittedName>
        <fullName evidence="1">Uncharacterized protein</fullName>
    </submittedName>
</protein>
<evidence type="ECO:0000313" key="2">
    <source>
        <dbReference type="Proteomes" id="UP000011777"/>
    </source>
</evidence>
<keyword evidence="2" id="KW-1185">Reference proteome</keyword>
<dbReference type="Proteomes" id="UP000011777">
    <property type="component" value="Unassembled WGS sequence"/>
</dbReference>
<reference evidence="1 2" key="1">
    <citation type="submission" date="2013-02" db="EMBL/GenBank/DDBJ databases">
        <title>Genome sequence of Candida maltosa Xu316, a potential industrial strain for xylitol and ethanol production.</title>
        <authorList>
            <person name="Yu J."/>
            <person name="Wang Q."/>
            <person name="Geng X."/>
            <person name="Bao W."/>
            <person name="He P."/>
            <person name="Cai J."/>
        </authorList>
    </citation>
    <scope>NUCLEOTIDE SEQUENCE [LARGE SCALE GENOMIC DNA]</scope>
    <source>
        <strain evidence="2">Xu316</strain>
    </source>
</reference>
<name>M3HGJ5_CANMX</name>
<sequence>MGNNIWKHFHVGHKIYGGGVFMFKSIMG</sequence>
<dbReference type="HOGENOM" id="CLU_3413077_0_0_1"/>
<dbReference type="EMBL" id="AOGT01002024">
    <property type="protein sequence ID" value="EMG46392.1"/>
    <property type="molecule type" value="Genomic_DNA"/>
</dbReference>
<dbReference type="AlphaFoldDB" id="M3HGJ5"/>
<proteinExistence type="predicted"/>
<gene>
    <name evidence="1" type="ORF">G210_3359</name>
</gene>
<evidence type="ECO:0000313" key="1">
    <source>
        <dbReference type="EMBL" id="EMG46392.1"/>
    </source>
</evidence>